<evidence type="ECO:0000256" key="6">
    <source>
        <dbReference type="RuleBase" id="RU003983"/>
    </source>
</evidence>
<name>A0AAD9LAE8_9STRA</name>
<keyword evidence="3 6" id="KW-0378">Hydrolase</keyword>
<dbReference type="GO" id="GO:0051603">
    <property type="term" value="P:proteolysis involved in protein catabolic process"/>
    <property type="evidence" value="ECO:0007669"/>
    <property type="project" value="TreeGrafter"/>
</dbReference>
<keyword evidence="5 6" id="KW-0482">Metalloprotease</keyword>
<feature type="transmembrane region" description="Helical" evidence="7">
    <location>
        <begin position="20"/>
        <end position="39"/>
    </location>
</feature>
<dbReference type="CDD" id="cd07331">
    <property type="entry name" value="M48C_Oma1_like"/>
    <property type="match status" value="1"/>
</dbReference>
<comment type="cofactor">
    <cofactor evidence="6">
        <name>Zn(2+)</name>
        <dbReference type="ChEBI" id="CHEBI:29105"/>
    </cofactor>
    <text evidence="6">Binds 1 zinc ion per subunit.</text>
</comment>
<comment type="caution">
    <text evidence="9">The sequence shown here is derived from an EMBL/GenBank/DDBJ whole genome shotgun (WGS) entry which is preliminary data.</text>
</comment>
<dbReference type="Proteomes" id="UP001259832">
    <property type="component" value="Unassembled WGS sequence"/>
</dbReference>
<proteinExistence type="inferred from homology"/>
<keyword evidence="7" id="KW-0812">Transmembrane</keyword>
<evidence type="ECO:0000256" key="5">
    <source>
        <dbReference type="ARBA" id="ARBA00023049"/>
    </source>
</evidence>
<dbReference type="GO" id="GO:0046872">
    <property type="term" value="F:metal ion binding"/>
    <property type="evidence" value="ECO:0007669"/>
    <property type="project" value="UniProtKB-KW"/>
</dbReference>
<sequence>MHRARRGYRREDWQRMPPYLKAVVVGTATIGGLYVVSHVETMPLNGRRRIMFLSPEYEERLGQQAYQEILSSSRLLPPSHPMSRAVARVGRKIVQETDAPFMKWTFHVIEAKEPNAFCLPGGKVFVHSGLFKVLRNEDALAAVMFHEAAHGLARHGAEKISFSLLVYGLLALIFPDYGQISDLMVKLAVDLPFSRKLELEADSIGLRLMAQACYDPRASIQMNTSLGQLDKGSQFKYFSTHPPSAERVQALREQLRNALEIYEASDCGSQKQAFSKAMKPAFSPAANATFDCHFGSNRVATNSQTLAKMSFAMKSSSNFHRKENGTGITWNVSLITPEVSSKNQRFTASTKTIRIV</sequence>
<feature type="domain" description="Peptidase M48" evidence="8">
    <location>
        <begin position="85"/>
        <end position="253"/>
    </location>
</feature>
<dbReference type="AlphaFoldDB" id="A0AAD9LAE8"/>
<evidence type="ECO:0000256" key="1">
    <source>
        <dbReference type="ARBA" id="ARBA00022670"/>
    </source>
</evidence>
<dbReference type="Gene3D" id="3.30.2010.10">
    <property type="entry name" value="Metalloproteases ('zincins'), catalytic domain"/>
    <property type="match status" value="1"/>
</dbReference>
<accession>A0AAD9LAE8</accession>
<dbReference type="EMBL" id="JASMQC010000051">
    <property type="protein sequence ID" value="KAK1929196.1"/>
    <property type="molecule type" value="Genomic_DNA"/>
</dbReference>
<keyword evidence="7" id="KW-1133">Transmembrane helix</keyword>
<gene>
    <name evidence="9" type="ORF">P3T76_015324</name>
</gene>
<keyword evidence="1 6" id="KW-0645">Protease</keyword>
<protein>
    <submittedName>
        <fullName evidence="9">Mitochondrial metalloendopeptidase OMA1</fullName>
    </submittedName>
</protein>
<evidence type="ECO:0000256" key="7">
    <source>
        <dbReference type="SAM" id="Phobius"/>
    </source>
</evidence>
<keyword evidence="4 6" id="KW-0862">Zinc</keyword>
<keyword evidence="7" id="KW-0472">Membrane</keyword>
<evidence type="ECO:0000313" key="9">
    <source>
        <dbReference type="EMBL" id="KAK1929196.1"/>
    </source>
</evidence>
<evidence type="ECO:0000256" key="4">
    <source>
        <dbReference type="ARBA" id="ARBA00022833"/>
    </source>
</evidence>
<dbReference type="PANTHER" id="PTHR22726:SF1">
    <property type="entry name" value="METALLOENDOPEPTIDASE OMA1, MITOCHONDRIAL"/>
    <property type="match status" value="1"/>
</dbReference>
<keyword evidence="2" id="KW-0479">Metal-binding</keyword>
<keyword evidence="10" id="KW-1185">Reference proteome</keyword>
<organism evidence="9 10">
    <name type="scientific">Phytophthora citrophthora</name>
    <dbReference type="NCBI Taxonomy" id="4793"/>
    <lineage>
        <taxon>Eukaryota</taxon>
        <taxon>Sar</taxon>
        <taxon>Stramenopiles</taxon>
        <taxon>Oomycota</taxon>
        <taxon>Peronosporomycetes</taxon>
        <taxon>Peronosporales</taxon>
        <taxon>Peronosporaceae</taxon>
        <taxon>Phytophthora</taxon>
    </lineage>
</organism>
<evidence type="ECO:0000256" key="2">
    <source>
        <dbReference type="ARBA" id="ARBA00022723"/>
    </source>
</evidence>
<dbReference type="GO" id="GO:0016020">
    <property type="term" value="C:membrane"/>
    <property type="evidence" value="ECO:0007669"/>
    <property type="project" value="TreeGrafter"/>
</dbReference>
<dbReference type="GO" id="GO:0004222">
    <property type="term" value="F:metalloendopeptidase activity"/>
    <property type="evidence" value="ECO:0007669"/>
    <property type="project" value="InterPro"/>
</dbReference>
<dbReference type="InterPro" id="IPR051156">
    <property type="entry name" value="Mito/Outer_Membr_Metalloprot"/>
</dbReference>
<evidence type="ECO:0000313" key="10">
    <source>
        <dbReference type="Proteomes" id="UP001259832"/>
    </source>
</evidence>
<dbReference type="Pfam" id="PF01435">
    <property type="entry name" value="Peptidase_M48"/>
    <property type="match status" value="1"/>
</dbReference>
<evidence type="ECO:0000256" key="3">
    <source>
        <dbReference type="ARBA" id="ARBA00022801"/>
    </source>
</evidence>
<dbReference type="PANTHER" id="PTHR22726">
    <property type="entry name" value="METALLOENDOPEPTIDASE OMA1"/>
    <property type="match status" value="1"/>
</dbReference>
<reference evidence="9" key="1">
    <citation type="submission" date="2023-08" db="EMBL/GenBank/DDBJ databases">
        <title>Reference Genome Resource for the Citrus Pathogen Phytophthora citrophthora.</title>
        <authorList>
            <person name="Moller H."/>
            <person name="Coetzee B."/>
            <person name="Rose L.J."/>
            <person name="Van Niekerk J.M."/>
        </authorList>
    </citation>
    <scope>NUCLEOTIDE SEQUENCE</scope>
    <source>
        <strain evidence="9">STE-U-9442</strain>
    </source>
</reference>
<dbReference type="InterPro" id="IPR001915">
    <property type="entry name" value="Peptidase_M48"/>
</dbReference>
<evidence type="ECO:0000259" key="8">
    <source>
        <dbReference type="Pfam" id="PF01435"/>
    </source>
</evidence>
<comment type="similarity">
    <text evidence="6">Belongs to the peptidase M48 family.</text>
</comment>